<name>A0ABQ7GDC3_DUNSA</name>
<protein>
    <submittedName>
        <fullName evidence="2">Uncharacterized protein</fullName>
    </submittedName>
</protein>
<comment type="caution">
    <text evidence="2">The sequence shown here is derived from an EMBL/GenBank/DDBJ whole genome shotgun (WGS) entry which is preliminary data.</text>
</comment>
<feature type="region of interest" description="Disordered" evidence="1">
    <location>
        <begin position="1"/>
        <end position="37"/>
    </location>
</feature>
<organism evidence="2 3">
    <name type="scientific">Dunaliella salina</name>
    <name type="common">Green alga</name>
    <name type="synonym">Protococcus salinus</name>
    <dbReference type="NCBI Taxonomy" id="3046"/>
    <lineage>
        <taxon>Eukaryota</taxon>
        <taxon>Viridiplantae</taxon>
        <taxon>Chlorophyta</taxon>
        <taxon>core chlorophytes</taxon>
        <taxon>Chlorophyceae</taxon>
        <taxon>CS clade</taxon>
        <taxon>Chlamydomonadales</taxon>
        <taxon>Dunaliellaceae</taxon>
        <taxon>Dunaliella</taxon>
    </lineage>
</organism>
<feature type="compositionally biased region" description="Low complexity" evidence="1">
    <location>
        <begin position="86"/>
        <end position="119"/>
    </location>
</feature>
<evidence type="ECO:0000313" key="2">
    <source>
        <dbReference type="EMBL" id="KAF5832612.1"/>
    </source>
</evidence>
<reference evidence="2" key="1">
    <citation type="submission" date="2017-08" db="EMBL/GenBank/DDBJ databases">
        <authorList>
            <person name="Polle J.E."/>
            <person name="Barry K."/>
            <person name="Cushman J."/>
            <person name="Schmutz J."/>
            <person name="Tran D."/>
            <person name="Hathwaick L.T."/>
            <person name="Yim W.C."/>
            <person name="Jenkins J."/>
            <person name="Mckie-Krisberg Z.M."/>
            <person name="Prochnik S."/>
            <person name="Lindquist E."/>
            <person name="Dockter R.B."/>
            <person name="Adam C."/>
            <person name="Molina H."/>
            <person name="Bunkerborg J."/>
            <person name="Jin E."/>
            <person name="Buchheim M."/>
            <person name="Magnuson J."/>
        </authorList>
    </citation>
    <scope>NUCLEOTIDE SEQUENCE</scope>
    <source>
        <strain evidence="2">CCAP 19/18</strain>
    </source>
</reference>
<feature type="compositionally biased region" description="Polar residues" evidence="1">
    <location>
        <begin position="124"/>
        <end position="137"/>
    </location>
</feature>
<accession>A0ABQ7GDC3</accession>
<keyword evidence="3" id="KW-1185">Reference proteome</keyword>
<evidence type="ECO:0000256" key="1">
    <source>
        <dbReference type="SAM" id="MobiDB-lite"/>
    </source>
</evidence>
<sequence length="232" mass="23797">MHSSCASQSHHDAAEPRSATEAAFPGQQGSSHAPPAAPKRTVIASFLGSIAMAPANAIASVNKDRVRALEQQGFHAGSSTGPLPFASSSLSNNVSSSSNNSPSTSAAAGNNGEGTTASTPLDASGSSDSKSQGTQGAEDNKKEKRGRLKVPEKTAAGLVQDQPGLLTHKEEILQGRLVGMAQLLEAATLEEAAALCKREPGLLAFTTEDLQSKLKNLPLRCPHLPTSGPLLS</sequence>
<proteinExistence type="predicted"/>
<dbReference type="EMBL" id="MU069861">
    <property type="protein sequence ID" value="KAF5832612.1"/>
    <property type="molecule type" value="Genomic_DNA"/>
</dbReference>
<gene>
    <name evidence="2" type="ORF">DUNSADRAFT_11454</name>
</gene>
<dbReference type="Proteomes" id="UP000815325">
    <property type="component" value="Unassembled WGS sequence"/>
</dbReference>
<feature type="region of interest" description="Disordered" evidence="1">
    <location>
        <begin position="75"/>
        <end position="162"/>
    </location>
</feature>
<evidence type="ECO:0000313" key="3">
    <source>
        <dbReference type="Proteomes" id="UP000815325"/>
    </source>
</evidence>